<feature type="domain" description="Cystatin LXN-type" evidence="5">
    <location>
        <begin position="119"/>
        <end position="222"/>
    </location>
</feature>
<keyword evidence="3" id="KW-0677">Repeat</keyword>
<dbReference type="InterPro" id="IPR049897">
    <property type="entry name" value="CYSTATIN_LXN"/>
</dbReference>
<dbReference type="GeneID" id="117367162"/>
<protein>
    <submittedName>
        <fullName evidence="7">Latexin</fullName>
    </submittedName>
</protein>
<dbReference type="Gene3D" id="3.10.450.10">
    <property type="match status" value="2"/>
</dbReference>
<name>A0A6P8SJ22_GEOSA</name>
<dbReference type="KEGG" id="gsh:117367162"/>
<evidence type="ECO:0000256" key="4">
    <source>
        <dbReference type="PROSITE-ProRule" id="PRU01377"/>
    </source>
</evidence>
<dbReference type="Pfam" id="PF06907">
    <property type="entry name" value="LXN"/>
    <property type="match status" value="1"/>
</dbReference>
<evidence type="ECO:0000256" key="1">
    <source>
        <dbReference type="ARBA" id="ARBA00010083"/>
    </source>
</evidence>
<keyword evidence="2 4" id="KW-0646">Protease inhibitor</keyword>
<dbReference type="RefSeq" id="XP_033815381.1">
    <property type="nucleotide sequence ID" value="XM_033959490.1"/>
</dbReference>
<dbReference type="FunCoup" id="A0A6P8SJ22">
    <property type="interactions" value="178"/>
</dbReference>
<evidence type="ECO:0000256" key="2">
    <source>
        <dbReference type="ARBA" id="ARBA00022690"/>
    </source>
</evidence>
<dbReference type="AlphaFoldDB" id="A0A6P8SJ22"/>
<dbReference type="GO" id="GO:0005615">
    <property type="term" value="C:extracellular space"/>
    <property type="evidence" value="ECO:0007669"/>
    <property type="project" value="TreeGrafter"/>
</dbReference>
<evidence type="ECO:0000313" key="6">
    <source>
        <dbReference type="Proteomes" id="UP000515159"/>
    </source>
</evidence>
<reference evidence="7" key="1">
    <citation type="submission" date="2025-08" db="UniProtKB">
        <authorList>
            <consortium name="RefSeq"/>
        </authorList>
    </citation>
    <scope>IDENTIFICATION</scope>
</reference>
<keyword evidence="6" id="KW-1185">Reference proteome</keyword>
<evidence type="ECO:0000313" key="7">
    <source>
        <dbReference type="RefSeq" id="XP_033815381.1"/>
    </source>
</evidence>
<sequence>MEELNPSHYPATRATRVVENFINYRYGTPHRIFQAQKVESASRREIEGVGRQYNLYFPIKEEPKGNEIINCTAEVLYYLGEPSRAPEVNVTFDKEFTKTTEAADIEFYNKMMSLETPIEAHTIPDNFGNIPPELKPVRYLAWNACGFIIWQNSNENTLYSMARIETVKQVKRNDTLTEFHYEVLLHDFISQEMIPWELQVLWQPESGTIVKQNCRLLREWEK</sequence>
<accession>A0A6P8SJ22</accession>
<evidence type="ECO:0000259" key="5">
    <source>
        <dbReference type="PROSITE" id="PS52033"/>
    </source>
</evidence>
<gene>
    <name evidence="7" type="primary">LXN</name>
</gene>
<organism evidence="6 7">
    <name type="scientific">Geotrypetes seraphini</name>
    <name type="common">Gaboon caecilian</name>
    <name type="synonym">Caecilia seraphini</name>
    <dbReference type="NCBI Taxonomy" id="260995"/>
    <lineage>
        <taxon>Eukaryota</taxon>
        <taxon>Metazoa</taxon>
        <taxon>Chordata</taxon>
        <taxon>Craniata</taxon>
        <taxon>Vertebrata</taxon>
        <taxon>Euteleostomi</taxon>
        <taxon>Amphibia</taxon>
        <taxon>Gymnophiona</taxon>
        <taxon>Geotrypetes</taxon>
    </lineage>
</organism>
<dbReference type="InterPro" id="IPR009684">
    <property type="entry name" value="Latexin"/>
</dbReference>
<dbReference type="PROSITE" id="PS52033">
    <property type="entry name" value="CYSTATIN_LXN"/>
    <property type="match status" value="2"/>
</dbReference>
<dbReference type="Proteomes" id="UP000515159">
    <property type="component" value="Chromosome 9"/>
</dbReference>
<proteinExistence type="inferred from homology"/>
<dbReference type="InterPro" id="IPR046350">
    <property type="entry name" value="Cystatin_sf"/>
</dbReference>
<dbReference type="PANTHER" id="PTHR28591:SF1">
    <property type="entry name" value="LATEXIN"/>
    <property type="match status" value="1"/>
</dbReference>
<dbReference type="CTD" id="56925"/>
<dbReference type="OrthoDB" id="8898327at2759"/>
<dbReference type="PANTHER" id="PTHR28591">
    <property type="entry name" value="LATEXIN"/>
    <property type="match status" value="1"/>
</dbReference>
<dbReference type="SUPFAM" id="SSF54403">
    <property type="entry name" value="Cystatin/monellin"/>
    <property type="match status" value="2"/>
</dbReference>
<evidence type="ECO:0000256" key="3">
    <source>
        <dbReference type="ARBA" id="ARBA00022737"/>
    </source>
</evidence>
<feature type="domain" description="Cystatin LXN-type" evidence="5">
    <location>
        <begin position="1"/>
        <end position="101"/>
    </location>
</feature>
<comment type="similarity">
    <text evidence="1 4">Belongs to the protease inhibitor I47 (latexin) family.</text>
</comment>
<dbReference type="GO" id="GO:0008191">
    <property type="term" value="F:metalloendopeptidase inhibitor activity"/>
    <property type="evidence" value="ECO:0007669"/>
    <property type="project" value="UniProtKB-UniRule"/>
</dbReference>
<dbReference type="InParanoid" id="A0A6P8SJ22"/>
<dbReference type="FunFam" id="3.10.450.10:FF:000007">
    <property type="entry name" value="latexin"/>
    <property type="match status" value="1"/>
</dbReference>